<proteinExistence type="predicted"/>
<dbReference type="PIRSF" id="PIRSF011396">
    <property type="entry name" value="Trp_halogenase"/>
    <property type="match status" value="1"/>
</dbReference>
<keyword evidence="2" id="KW-0285">Flavoprotein</keyword>
<evidence type="ECO:0000256" key="1">
    <source>
        <dbReference type="PIRSR" id="PIRSR011396-1"/>
    </source>
</evidence>
<dbReference type="InterPro" id="IPR036188">
    <property type="entry name" value="FAD/NAD-bd_sf"/>
</dbReference>
<accession>A0A6L6QB72</accession>
<dbReference type="Proteomes" id="UP000472320">
    <property type="component" value="Unassembled WGS sequence"/>
</dbReference>
<organism evidence="3 4">
    <name type="scientific">Massilia eburnea</name>
    <dbReference type="NCBI Taxonomy" id="1776165"/>
    <lineage>
        <taxon>Bacteria</taxon>
        <taxon>Pseudomonadati</taxon>
        <taxon>Pseudomonadota</taxon>
        <taxon>Betaproteobacteria</taxon>
        <taxon>Burkholderiales</taxon>
        <taxon>Oxalobacteraceae</taxon>
        <taxon>Telluria group</taxon>
        <taxon>Massilia</taxon>
    </lineage>
</organism>
<sequence length="516" mass="56763">MTQRILIVGGGSAGWLCAAYLAKMFGATKEITLVEAPEIGAIGVGEGSFPSLRATLAALGIPEAEFIREASATFKQGISFHNWVHGDDHYFHPFSMPSQRPGAPELLPYWLQGLAGDTPFAEAVTMQKRVVDAQRAPKRIGDGDYNGPMNYAYHFDAARFAGLLAKHARKLGVRHVQDHVDGVQLGHDGAIASVETREHGALTADLYIDCSGFRALLIGGALGSPFHSVSDILFCDTALAVQVPHPAPDTPIASATISTAHEAGWTWDIGLQERRGIGYVYSSRHTSDERAEQVLRAYAGPAADGLKVRKIPMRVGYREQHWIKNCVAIGLAGGFLEPLEASGIGLVETAVHMLGALFPHNGEMAPLARHFNQFMGERYARIVDFIKLHYCLSQRREQFWTDNCDPASWSDSLRDKLAMWRCRPPQRMDFLTDLDMYPPTSWQYVLYGMGFPKAMPPLPGMEALAAAARQEFANIAAVSERAVADLPDHRAFIAQLCQHENAFRNDFHAVRATIDR</sequence>
<dbReference type="OrthoDB" id="8868802at2"/>
<feature type="binding site" evidence="2">
    <location>
        <position position="180"/>
    </location>
    <ligand>
        <name>FAD</name>
        <dbReference type="ChEBI" id="CHEBI:57692"/>
    </ligand>
</feature>
<comment type="caution">
    <text evidence="3">The sequence shown here is derived from an EMBL/GenBank/DDBJ whole genome shotgun (WGS) entry which is preliminary data.</text>
</comment>
<feature type="active site" evidence="1">
    <location>
        <position position="75"/>
    </location>
</feature>
<feature type="binding site" evidence="2">
    <location>
        <position position="75"/>
    </location>
    <ligand>
        <name>7-chloro-L-tryptophan</name>
        <dbReference type="ChEBI" id="CHEBI:58713"/>
    </ligand>
</feature>
<reference evidence="3 4" key="1">
    <citation type="submission" date="2019-11" db="EMBL/GenBank/DDBJ databases">
        <title>Type strains purchased from KCTC, JCM and DSMZ.</title>
        <authorList>
            <person name="Lu H."/>
        </authorList>
    </citation>
    <scope>NUCLEOTIDE SEQUENCE [LARGE SCALE GENOMIC DNA]</scope>
    <source>
        <strain evidence="3 4">JCM 31587</strain>
    </source>
</reference>
<evidence type="ECO:0000313" key="3">
    <source>
        <dbReference type="EMBL" id="MTW09291.1"/>
    </source>
</evidence>
<dbReference type="Gene3D" id="3.50.50.60">
    <property type="entry name" value="FAD/NAD(P)-binding domain"/>
    <property type="match status" value="1"/>
</dbReference>
<evidence type="ECO:0000256" key="2">
    <source>
        <dbReference type="PIRSR" id="PIRSR011396-2"/>
    </source>
</evidence>
<feature type="binding site" evidence="2">
    <location>
        <position position="340"/>
    </location>
    <ligand>
        <name>L-tryptophan</name>
        <dbReference type="ChEBI" id="CHEBI:57912"/>
    </ligand>
</feature>
<keyword evidence="2" id="KW-0274">FAD</keyword>
<name>A0A6L6QB72_9BURK</name>
<dbReference type="AlphaFoldDB" id="A0A6L6QB72"/>
<dbReference type="PANTHER" id="PTHR43747">
    <property type="entry name" value="FAD-BINDING PROTEIN"/>
    <property type="match status" value="1"/>
</dbReference>
<gene>
    <name evidence="3" type="ORF">GM658_01630</name>
</gene>
<feature type="binding site" evidence="2">
    <location>
        <position position="331"/>
    </location>
    <ligand>
        <name>FAD</name>
        <dbReference type="ChEBI" id="CHEBI:57692"/>
    </ligand>
</feature>
<dbReference type="PANTHER" id="PTHR43747:SF4">
    <property type="entry name" value="FLAVIN-DEPENDENT TRYPTOPHAN HALOGENASE"/>
    <property type="match status" value="1"/>
</dbReference>
<dbReference type="SUPFAM" id="SSF51905">
    <property type="entry name" value="FAD/NAD(P)-binding domain"/>
    <property type="match status" value="1"/>
</dbReference>
<evidence type="ECO:0000313" key="4">
    <source>
        <dbReference type="Proteomes" id="UP000472320"/>
    </source>
</evidence>
<dbReference type="EMBL" id="WNKX01000001">
    <property type="protein sequence ID" value="MTW09291.1"/>
    <property type="molecule type" value="Genomic_DNA"/>
</dbReference>
<dbReference type="InterPro" id="IPR033856">
    <property type="entry name" value="Trp_halogen"/>
</dbReference>
<dbReference type="InterPro" id="IPR050816">
    <property type="entry name" value="Flavin-dep_Halogenase_NPB"/>
</dbReference>
<dbReference type="GO" id="GO:0000166">
    <property type="term" value="F:nucleotide binding"/>
    <property type="evidence" value="ECO:0007669"/>
    <property type="project" value="UniProtKB-KW"/>
</dbReference>
<keyword evidence="4" id="KW-1185">Reference proteome</keyword>
<keyword evidence="2" id="KW-0547">Nucleotide-binding</keyword>
<dbReference type="GO" id="GO:0004497">
    <property type="term" value="F:monooxygenase activity"/>
    <property type="evidence" value="ECO:0007669"/>
    <property type="project" value="InterPro"/>
</dbReference>
<feature type="binding site" evidence="2">
    <location>
        <begin position="10"/>
        <end position="13"/>
    </location>
    <ligand>
        <name>FAD</name>
        <dbReference type="ChEBI" id="CHEBI:57692"/>
    </ligand>
</feature>
<dbReference type="RefSeq" id="WP_155452264.1">
    <property type="nucleotide sequence ID" value="NZ_WNKX01000001.1"/>
</dbReference>
<dbReference type="Pfam" id="PF04820">
    <property type="entry name" value="Trp_halogenase"/>
    <property type="match status" value="1"/>
</dbReference>
<dbReference type="InterPro" id="IPR006905">
    <property type="entry name" value="Flavin_halogenase"/>
</dbReference>
<feature type="binding site" evidence="2">
    <location>
        <position position="344"/>
    </location>
    <ligand>
        <name>FAD</name>
        <dbReference type="ChEBI" id="CHEBI:57692"/>
    </ligand>
</feature>
<protein>
    <submittedName>
        <fullName evidence="3">FAD-dependent oxidoreductase</fullName>
    </submittedName>
</protein>